<gene>
    <name evidence="1" type="ORF">pdam_00001839</name>
</gene>
<accession>A0A3M6TNK1</accession>
<dbReference type="EMBL" id="RCHS01003247">
    <property type="protein sequence ID" value="RMX42995.1"/>
    <property type="molecule type" value="Genomic_DNA"/>
</dbReference>
<evidence type="ECO:0000313" key="2">
    <source>
        <dbReference type="Proteomes" id="UP000275408"/>
    </source>
</evidence>
<dbReference type="AlphaFoldDB" id="A0A3M6TNK1"/>
<organism evidence="1 2">
    <name type="scientific">Pocillopora damicornis</name>
    <name type="common">Cauliflower coral</name>
    <name type="synonym">Millepora damicornis</name>
    <dbReference type="NCBI Taxonomy" id="46731"/>
    <lineage>
        <taxon>Eukaryota</taxon>
        <taxon>Metazoa</taxon>
        <taxon>Cnidaria</taxon>
        <taxon>Anthozoa</taxon>
        <taxon>Hexacorallia</taxon>
        <taxon>Scleractinia</taxon>
        <taxon>Astrocoeniina</taxon>
        <taxon>Pocilloporidae</taxon>
        <taxon>Pocillopora</taxon>
    </lineage>
</organism>
<sequence>MERLSITAISVWSKSS</sequence>
<name>A0A3M6TNK1_POCDA</name>
<protein>
    <submittedName>
        <fullName evidence="1">Uncharacterized protein</fullName>
    </submittedName>
</protein>
<keyword evidence="2" id="KW-1185">Reference proteome</keyword>
<evidence type="ECO:0000313" key="1">
    <source>
        <dbReference type="EMBL" id="RMX42995.1"/>
    </source>
</evidence>
<proteinExistence type="predicted"/>
<comment type="caution">
    <text evidence="1">The sequence shown here is derived from an EMBL/GenBank/DDBJ whole genome shotgun (WGS) entry which is preliminary data.</text>
</comment>
<reference evidence="1 2" key="1">
    <citation type="journal article" date="2018" name="Sci. Rep.">
        <title>Comparative analysis of the Pocillopora damicornis genome highlights role of immune system in coral evolution.</title>
        <authorList>
            <person name="Cunning R."/>
            <person name="Bay R.A."/>
            <person name="Gillette P."/>
            <person name="Baker A.C."/>
            <person name="Traylor-Knowles N."/>
        </authorList>
    </citation>
    <scope>NUCLEOTIDE SEQUENCE [LARGE SCALE GENOMIC DNA]</scope>
    <source>
        <strain evidence="1">RSMAS</strain>
        <tissue evidence="1">Whole animal</tissue>
    </source>
</reference>
<dbReference type="Proteomes" id="UP000275408">
    <property type="component" value="Unassembled WGS sequence"/>
</dbReference>